<evidence type="ECO:0000313" key="3">
    <source>
        <dbReference type="Proteomes" id="UP000004067"/>
    </source>
</evidence>
<dbReference type="AlphaFoldDB" id="F5RPI5"/>
<organism evidence="2 3">
    <name type="scientific">Centipeda periodontii DSM 2778</name>
    <dbReference type="NCBI Taxonomy" id="888060"/>
    <lineage>
        <taxon>Bacteria</taxon>
        <taxon>Bacillati</taxon>
        <taxon>Bacillota</taxon>
        <taxon>Negativicutes</taxon>
        <taxon>Selenomonadales</taxon>
        <taxon>Selenomonadaceae</taxon>
        <taxon>Centipeda</taxon>
    </lineage>
</organism>
<keyword evidence="1" id="KW-0472">Membrane</keyword>
<reference evidence="2 3" key="1">
    <citation type="submission" date="2011-04" db="EMBL/GenBank/DDBJ databases">
        <authorList>
            <person name="Muzny D."/>
            <person name="Qin X."/>
            <person name="Deng J."/>
            <person name="Jiang H."/>
            <person name="Liu Y."/>
            <person name="Qu J."/>
            <person name="Song X.-Z."/>
            <person name="Zhang L."/>
            <person name="Thornton R."/>
            <person name="Coyle M."/>
            <person name="Francisco L."/>
            <person name="Jackson L."/>
            <person name="Javaid M."/>
            <person name="Korchina V."/>
            <person name="Kovar C."/>
            <person name="Mata R."/>
            <person name="Mathew T."/>
            <person name="Ngo R."/>
            <person name="Nguyen L."/>
            <person name="Nguyen N."/>
            <person name="Okwuonu G."/>
            <person name="Ongeri F."/>
            <person name="Pham C."/>
            <person name="Simmons D."/>
            <person name="Wilczek-Boney K."/>
            <person name="Hale W."/>
            <person name="Jakkamsetti A."/>
            <person name="Pham P."/>
            <person name="Ruth R."/>
            <person name="San Lucas F."/>
            <person name="Warren J."/>
            <person name="Zhang J."/>
            <person name="Zhao Z."/>
            <person name="Zhou C."/>
            <person name="Zhu D."/>
            <person name="Lee S."/>
            <person name="Bess C."/>
            <person name="Blankenburg K."/>
            <person name="Forbes L."/>
            <person name="Fu Q."/>
            <person name="Gubbala S."/>
            <person name="Hirani K."/>
            <person name="Jayaseelan J.C."/>
            <person name="Lara F."/>
            <person name="Munidasa M."/>
            <person name="Palculict T."/>
            <person name="Patil S."/>
            <person name="Pu L.-L."/>
            <person name="Saada N."/>
            <person name="Tang L."/>
            <person name="Weissenberger G."/>
            <person name="Zhu Y."/>
            <person name="Hemphill L."/>
            <person name="Shang Y."/>
            <person name="Youmans B."/>
            <person name="Ayvaz T."/>
            <person name="Ross M."/>
            <person name="Santibanez J."/>
            <person name="Aqrawi P."/>
            <person name="Gross S."/>
            <person name="Joshi V."/>
            <person name="Fowler G."/>
            <person name="Nazareth L."/>
            <person name="Reid J."/>
            <person name="Worley K."/>
            <person name="Petrosino J."/>
            <person name="Highlander S."/>
            <person name="Gibbs R."/>
        </authorList>
    </citation>
    <scope>NUCLEOTIDE SEQUENCE [LARGE SCALE GENOMIC DNA]</scope>
    <source>
        <strain evidence="2 3">DSM 2778</strain>
    </source>
</reference>
<comment type="caution">
    <text evidence="2">The sequence shown here is derived from an EMBL/GenBank/DDBJ whole genome shotgun (WGS) entry which is preliminary data.</text>
</comment>
<gene>
    <name evidence="2" type="ORF">HMPREF9081_2171</name>
</gene>
<dbReference type="HOGENOM" id="CLU_2300758_0_0_9"/>
<evidence type="ECO:0000313" key="2">
    <source>
        <dbReference type="EMBL" id="EGK57653.1"/>
    </source>
</evidence>
<feature type="transmembrane region" description="Helical" evidence="1">
    <location>
        <begin position="72"/>
        <end position="92"/>
    </location>
</feature>
<keyword evidence="1" id="KW-0812">Transmembrane</keyword>
<keyword evidence="3" id="KW-1185">Reference proteome</keyword>
<dbReference type="Proteomes" id="UP000004067">
    <property type="component" value="Unassembled WGS sequence"/>
</dbReference>
<accession>F5RPI5</accession>
<sequence length="100" mass="11801">MMTVLQNPDNGSLNNVKHVLEQRIIHLTTIDDAASVLREEEFFRMLRCCICFIKFCLDQCFKIHEKPSLNTITNRIIIAYFLRAVLFFYRFFGEAEQPLP</sequence>
<protein>
    <submittedName>
        <fullName evidence="2">Uncharacterized protein</fullName>
    </submittedName>
</protein>
<dbReference type="EMBL" id="AFHQ01000054">
    <property type="protein sequence ID" value="EGK57653.1"/>
    <property type="molecule type" value="Genomic_DNA"/>
</dbReference>
<keyword evidence="1" id="KW-1133">Transmembrane helix</keyword>
<dbReference type="STRING" id="888060.HMPREF9081_2171"/>
<proteinExistence type="predicted"/>
<evidence type="ECO:0000256" key="1">
    <source>
        <dbReference type="SAM" id="Phobius"/>
    </source>
</evidence>
<name>F5RPI5_9FIRM</name>